<name>A0AAJ4R9U6_9EURY</name>
<evidence type="ECO:0000256" key="1">
    <source>
        <dbReference type="SAM" id="Phobius"/>
    </source>
</evidence>
<evidence type="ECO:0008006" key="4">
    <source>
        <dbReference type="Google" id="ProtNLM"/>
    </source>
</evidence>
<comment type="caution">
    <text evidence="2">The sequence shown here is derived from an EMBL/GenBank/DDBJ whole genome shotgun (WGS) entry which is preliminary data.</text>
</comment>
<dbReference type="InterPro" id="IPR042106">
    <property type="entry name" value="Nuo/plastoQ_OxRdtase_6_NuoJ"/>
</dbReference>
<dbReference type="EMBL" id="RJJC01000001">
    <property type="protein sequence ID" value="RNJ26880.1"/>
    <property type="molecule type" value="Genomic_DNA"/>
</dbReference>
<sequence>MTRPRLHTSSKQAVGLVAFVLFGVLAAVFLTADFADAATFAGNADSVIEGIGYAMLNLEAGPFAEATDGFLITFELLGMALLAALVGAVMLGTRDDDGGDS</sequence>
<keyword evidence="1" id="KW-1133">Transmembrane helix</keyword>
<reference evidence="2 3" key="1">
    <citation type="submission" date="2018-11" db="EMBL/GenBank/DDBJ databases">
        <title>Genome sequences of Natronomonas sp. CBA1133.</title>
        <authorList>
            <person name="Roh S.W."/>
            <person name="Cha I.-T."/>
        </authorList>
    </citation>
    <scope>NUCLEOTIDE SEQUENCE [LARGE SCALE GENOMIC DNA]</scope>
    <source>
        <strain evidence="2 3">CBA1133</strain>
    </source>
</reference>
<dbReference type="Proteomes" id="UP000270581">
    <property type="component" value="Unassembled WGS sequence"/>
</dbReference>
<dbReference type="RefSeq" id="WP_123124282.1">
    <property type="nucleotide sequence ID" value="NZ_QKNW01000001.1"/>
</dbReference>
<keyword evidence="1" id="KW-0472">Membrane</keyword>
<keyword evidence="3" id="KW-1185">Reference proteome</keyword>
<feature type="transmembrane region" description="Helical" evidence="1">
    <location>
        <begin position="12"/>
        <end position="32"/>
    </location>
</feature>
<keyword evidence="1" id="KW-0812">Transmembrane</keyword>
<organism evidence="2 3">
    <name type="scientific">Halosegnis longus</name>
    <dbReference type="NCBI Taxonomy" id="2216012"/>
    <lineage>
        <taxon>Archaea</taxon>
        <taxon>Methanobacteriati</taxon>
        <taxon>Methanobacteriota</taxon>
        <taxon>Stenosarchaea group</taxon>
        <taxon>Halobacteria</taxon>
        <taxon>Halobacteriales</taxon>
        <taxon>Natronomonadaceae</taxon>
        <taxon>Halosegnis</taxon>
    </lineage>
</organism>
<evidence type="ECO:0000313" key="3">
    <source>
        <dbReference type="Proteomes" id="UP000270581"/>
    </source>
</evidence>
<dbReference type="AlphaFoldDB" id="A0AAJ4R9U6"/>
<feature type="transmembrane region" description="Helical" evidence="1">
    <location>
        <begin position="70"/>
        <end position="91"/>
    </location>
</feature>
<gene>
    <name evidence="2" type="ORF">Nmn1133_09430</name>
</gene>
<proteinExistence type="predicted"/>
<accession>A0AAJ4R9U6</accession>
<evidence type="ECO:0000313" key="2">
    <source>
        <dbReference type="EMBL" id="RNJ26880.1"/>
    </source>
</evidence>
<dbReference type="Gene3D" id="1.20.120.1200">
    <property type="entry name" value="NADH-ubiquinone/plastoquinone oxidoreductase chain 6, subunit NuoJ"/>
    <property type="match status" value="1"/>
</dbReference>
<protein>
    <recommendedName>
        <fullName evidence="4">Proton-conducting membrane transporter</fullName>
    </recommendedName>
</protein>